<sequence>MNKHFTALLLLISFAGFGQRYEFDTYSEYQFKKDAKTDVDKTFEFSNSKDNSYILSVLEKGKNVTVTFLHASGQKAMLKMSKEEFFNEESIIVNCSSTEKQDLSNAKNSVISFDFQKLNDTIIRKDTLQHYVIRSVDPGAAKESGERHFIIQKSTEFHLPNVTPGTIPYFCWASGKTLPSGLFRQTYIVKDEELLEKMILTDYKKLKKVLVIERGCKY</sequence>
<name>A0A5B9FUQ0_9FLAO</name>
<keyword evidence="2" id="KW-1185">Reference proteome</keyword>
<dbReference type="EMBL" id="CP042831">
    <property type="protein sequence ID" value="QEE50614.1"/>
    <property type="molecule type" value="Genomic_DNA"/>
</dbReference>
<dbReference type="OrthoDB" id="1430565at2"/>
<gene>
    <name evidence="1" type="ORF">FUA48_13820</name>
</gene>
<organism evidence="1 2">
    <name type="scientific">Flavobacterium alkalisoli</name>
    <dbReference type="NCBI Taxonomy" id="2602769"/>
    <lineage>
        <taxon>Bacteria</taxon>
        <taxon>Pseudomonadati</taxon>
        <taxon>Bacteroidota</taxon>
        <taxon>Flavobacteriia</taxon>
        <taxon>Flavobacteriales</taxon>
        <taxon>Flavobacteriaceae</taxon>
        <taxon>Flavobacterium</taxon>
    </lineage>
</organism>
<dbReference type="KEGG" id="fak:FUA48_13820"/>
<evidence type="ECO:0000313" key="2">
    <source>
        <dbReference type="Proteomes" id="UP000321222"/>
    </source>
</evidence>
<evidence type="ECO:0008006" key="3">
    <source>
        <dbReference type="Google" id="ProtNLM"/>
    </source>
</evidence>
<dbReference type="AlphaFoldDB" id="A0A5B9FUQ0"/>
<accession>A0A5B9FUQ0</accession>
<evidence type="ECO:0000313" key="1">
    <source>
        <dbReference type="EMBL" id="QEE50614.1"/>
    </source>
</evidence>
<reference evidence="1 2" key="1">
    <citation type="submission" date="2019-08" db="EMBL/GenBank/DDBJ databases">
        <title>Flavobacterium alkalisoli sp. nov., isolated from rhizosphere soil of Suaeda salsa.</title>
        <authorList>
            <person name="Sun J.-Q."/>
            <person name="Xu L."/>
        </authorList>
    </citation>
    <scope>NUCLEOTIDE SEQUENCE [LARGE SCALE GENOMIC DNA]</scope>
    <source>
        <strain evidence="1 2">XS-5</strain>
    </source>
</reference>
<proteinExistence type="predicted"/>
<dbReference type="Proteomes" id="UP000321222">
    <property type="component" value="Chromosome"/>
</dbReference>
<dbReference type="RefSeq" id="WP_147584071.1">
    <property type="nucleotide sequence ID" value="NZ_CP042831.1"/>
</dbReference>
<protein>
    <recommendedName>
        <fullName evidence="3">DUF4412 domain-containing protein</fullName>
    </recommendedName>
</protein>